<gene>
    <name evidence="3" type="ORF">M501DRAFT_979658</name>
</gene>
<feature type="compositionally biased region" description="Basic and acidic residues" evidence="1">
    <location>
        <begin position="36"/>
        <end position="45"/>
    </location>
</feature>
<evidence type="ECO:0000259" key="2">
    <source>
        <dbReference type="Pfam" id="PF09994"/>
    </source>
</evidence>
<sequence length="507" mass="58033">MSESFSEKSWRPLSYPIQSSDKHDPGKNSTSSSASKSEDKSREQSQRIPRAIRAVKDSRVSKDSLGRTLVICLDGTGDQFDQDNSNVVHLVSCLKKDDPSSQVTYYQSGIGTYDDSGLKGGFSAAVDMAVGSGLGTHVKDSYRFLMQNYREGDKICLFGFSRGSYTIRCLAGMLHKVGLLPAHNRAQISFAYKFYRDDSPEGWKMSADFKKTFCTNINIHFVGIWDCVASVGFIPRKLPFSKSPTNCIHYFRHAMALDEHRGKFKVCQWQHQNPARLQHKSHDHEHVETDVKEVWFMGAHADVGGGAVLNEERHMLSRIPLRWMIRQCFECNTGILFKSATLAELGIDVPTLWPVYQAPKIPISRPEPRLLEKYESGELPPLHRRATALGLDEKKTDEVAKDPERARWEADLLPEQVEDHFDSMAAVNDQLKQAKTWWILEFWPVKVRMQLKGQDQWEKVVRPNMGRRRAIREDEPHMHWTVRSRIEENRYQIKNPIDDNAAWKVVA</sequence>
<dbReference type="Proteomes" id="UP000799429">
    <property type="component" value="Unassembled WGS sequence"/>
</dbReference>
<evidence type="ECO:0000313" key="4">
    <source>
        <dbReference type="Proteomes" id="UP000799429"/>
    </source>
</evidence>
<dbReference type="EMBL" id="MU006103">
    <property type="protein sequence ID" value="KAF2836479.1"/>
    <property type="molecule type" value="Genomic_DNA"/>
</dbReference>
<organism evidence="3 4">
    <name type="scientific">Patellaria atrata CBS 101060</name>
    <dbReference type="NCBI Taxonomy" id="1346257"/>
    <lineage>
        <taxon>Eukaryota</taxon>
        <taxon>Fungi</taxon>
        <taxon>Dikarya</taxon>
        <taxon>Ascomycota</taxon>
        <taxon>Pezizomycotina</taxon>
        <taxon>Dothideomycetes</taxon>
        <taxon>Dothideomycetes incertae sedis</taxon>
        <taxon>Patellariales</taxon>
        <taxon>Patellariaceae</taxon>
        <taxon>Patellaria</taxon>
    </lineage>
</organism>
<feature type="compositionally biased region" description="Basic and acidic residues" evidence="1">
    <location>
        <begin position="1"/>
        <end position="10"/>
    </location>
</feature>
<dbReference type="PANTHER" id="PTHR33840:SF2">
    <property type="entry name" value="TLE1 PHOSPHOLIPASE DOMAIN-CONTAINING PROTEIN"/>
    <property type="match status" value="1"/>
</dbReference>
<evidence type="ECO:0000256" key="1">
    <source>
        <dbReference type="SAM" id="MobiDB-lite"/>
    </source>
</evidence>
<proteinExistence type="predicted"/>
<keyword evidence="4" id="KW-1185">Reference proteome</keyword>
<protein>
    <recommendedName>
        <fullName evidence="2">T6SS Phospholipase effector Tle1-like catalytic domain-containing protein</fullName>
    </recommendedName>
</protein>
<comment type="caution">
    <text evidence="3">The sequence shown here is derived from an EMBL/GenBank/DDBJ whole genome shotgun (WGS) entry which is preliminary data.</text>
</comment>
<dbReference type="Pfam" id="PF09994">
    <property type="entry name" value="T6SS_Tle1-like_cat"/>
    <property type="match status" value="1"/>
</dbReference>
<dbReference type="PANTHER" id="PTHR33840">
    <property type="match status" value="1"/>
</dbReference>
<feature type="region of interest" description="Disordered" evidence="1">
    <location>
        <begin position="1"/>
        <end position="51"/>
    </location>
</feature>
<evidence type="ECO:0000313" key="3">
    <source>
        <dbReference type="EMBL" id="KAF2836479.1"/>
    </source>
</evidence>
<feature type="domain" description="T6SS Phospholipase effector Tle1-like catalytic" evidence="2">
    <location>
        <begin position="67"/>
        <end position="327"/>
    </location>
</feature>
<reference evidence="3" key="1">
    <citation type="journal article" date="2020" name="Stud. Mycol.">
        <title>101 Dothideomycetes genomes: a test case for predicting lifestyles and emergence of pathogens.</title>
        <authorList>
            <person name="Haridas S."/>
            <person name="Albert R."/>
            <person name="Binder M."/>
            <person name="Bloem J."/>
            <person name="Labutti K."/>
            <person name="Salamov A."/>
            <person name="Andreopoulos B."/>
            <person name="Baker S."/>
            <person name="Barry K."/>
            <person name="Bills G."/>
            <person name="Bluhm B."/>
            <person name="Cannon C."/>
            <person name="Castanera R."/>
            <person name="Culley D."/>
            <person name="Daum C."/>
            <person name="Ezra D."/>
            <person name="Gonzalez J."/>
            <person name="Henrissat B."/>
            <person name="Kuo A."/>
            <person name="Liang C."/>
            <person name="Lipzen A."/>
            <person name="Lutzoni F."/>
            <person name="Magnuson J."/>
            <person name="Mondo S."/>
            <person name="Nolan M."/>
            <person name="Ohm R."/>
            <person name="Pangilinan J."/>
            <person name="Park H.-J."/>
            <person name="Ramirez L."/>
            <person name="Alfaro M."/>
            <person name="Sun H."/>
            <person name="Tritt A."/>
            <person name="Yoshinaga Y."/>
            <person name="Zwiers L.-H."/>
            <person name="Turgeon B."/>
            <person name="Goodwin S."/>
            <person name="Spatafora J."/>
            <person name="Crous P."/>
            <person name="Grigoriev I."/>
        </authorList>
    </citation>
    <scope>NUCLEOTIDE SEQUENCE</scope>
    <source>
        <strain evidence="3">CBS 101060</strain>
    </source>
</reference>
<dbReference type="OrthoDB" id="3162439at2759"/>
<name>A0A9P4S5P0_9PEZI</name>
<dbReference type="InterPro" id="IPR018712">
    <property type="entry name" value="Tle1-like_cat"/>
</dbReference>
<accession>A0A9P4S5P0</accession>
<dbReference type="AlphaFoldDB" id="A0A9P4S5P0"/>